<keyword evidence="3" id="KW-1185">Reference proteome</keyword>
<dbReference type="Proteomes" id="UP000694523">
    <property type="component" value="Unplaced"/>
</dbReference>
<proteinExistence type="predicted"/>
<dbReference type="Ensembl" id="ENSNMLT00000029921.1">
    <property type="protein sequence ID" value="ENSNMLP00000026774.1"/>
    <property type="gene ID" value="ENSNMLG00000017078.1"/>
</dbReference>
<dbReference type="Gene3D" id="3.30.420.10">
    <property type="entry name" value="Ribonuclease H-like superfamily/Ribonuclease H"/>
    <property type="match status" value="1"/>
</dbReference>
<evidence type="ECO:0000313" key="2">
    <source>
        <dbReference type="Ensembl" id="ENSNMLP00000026774.1"/>
    </source>
</evidence>
<dbReference type="AlphaFoldDB" id="A0A8C6WRL2"/>
<organism evidence="2 3">
    <name type="scientific">Neogobius melanostomus</name>
    <name type="common">round goby</name>
    <dbReference type="NCBI Taxonomy" id="47308"/>
    <lineage>
        <taxon>Eukaryota</taxon>
        <taxon>Metazoa</taxon>
        <taxon>Chordata</taxon>
        <taxon>Craniata</taxon>
        <taxon>Vertebrata</taxon>
        <taxon>Euteleostomi</taxon>
        <taxon>Actinopterygii</taxon>
        <taxon>Neopterygii</taxon>
        <taxon>Teleostei</taxon>
        <taxon>Neoteleostei</taxon>
        <taxon>Acanthomorphata</taxon>
        <taxon>Gobiaria</taxon>
        <taxon>Gobiiformes</taxon>
        <taxon>Gobioidei</taxon>
        <taxon>Gobiidae</taxon>
        <taxon>Benthophilinae</taxon>
        <taxon>Neogobiini</taxon>
        <taxon>Neogobius</taxon>
    </lineage>
</organism>
<dbReference type="Pfam" id="PF13358">
    <property type="entry name" value="DDE_3"/>
    <property type="match status" value="1"/>
</dbReference>
<reference evidence="2" key="1">
    <citation type="submission" date="2025-08" db="UniProtKB">
        <authorList>
            <consortium name="Ensembl"/>
        </authorList>
    </citation>
    <scope>IDENTIFICATION</scope>
</reference>
<dbReference type="GO" id="GO:0003676">
    <property type="term" value="F:nucleic acid binding"/>
    <property type="evidence" value="ECO:0007669"/>
    <property type="project" value="InterPro"/>
</dbReference>
<dbReference type="InterPro" id="IPR036397">
    <property type="entry name" value="RNaseH_sf"/>
</dbReference>
<reference evidence="2" key="2">
    <citation type="submission" date="2025-09" db="UniProtKB">
        <authorList>
            <consortium name="Ensembl"/>
        </authorList>
    </citation>
    <scope>IDENTIFICATION</scope>
</reference>
<accession>A0A8C6WRL2</accession>
<evidence type="ECO:0000259" key="1">
    <source>
        <dbReference type="Pfam" id="PF13358"/>
    </source>
</evidence>
<name>A0A8C6WRL2_9GOBI</name>
<dbReference type="InterPro" id="IPR038717">
    <property type="entry name" value="Tc1-like_DDE_dom"/>
</dbReference>
<feature type="domain" description="Tc1-like transposase DDE" evidence="1">
    <location>
        <begin position="1"/>
        <end position="61"/>
    </location>
</feature>
<evidence type="ECO:0000313" key="3">
    <source>
        <dbReference type="Proteomes" id="UP000694523"/>
    </source>
</evidence>
<sequence length="102" mass="11917">MVVQDNDPKHTAKATQEWFKQKQGNVLEWPSQSPDLNPIEYLWLDLKRAVHARYPRNLPELEQLSSKEKWSKIAVCRCARLIETYPHRLRAVIAAKGTSTKY</sequence>
<protein>
    <recommendedName>
        <fullName evidence="1">Tc1-like transposase DDE domain-containing protein</fullName>
    </recommendedName>
</protein>